<dbReference type="GO" id="GO:0016020">
    <property type="term" value="C:membrane"/>
    <property type="evidence" value="ECO:0007669"/>
    <property type="project" value="TreeGrafter"/>
</dbReference>
<dbReference type="InterPro" id="IPR050578">
    <property type="entry name" value="MARVEL-CKLF_proteins"/>
</dbReference>
<dbReference type="Proteomes" id="UP000614601">
    <property type="component" value="Unassembled WGS sequence"/>
</dbReference>
<keyword evidence="1" id="KW-0812">Transmembrane</keyword>
<name>A0A811JWH6_9BILA</name>
<dbReference type="EMBL" id="CAJFDH010000001">
    <property type="protein sequence ID" value="CAD5207885.1"/>
    <property type="molecule type" value="Genomic_DNA"/>
</dbReference>
<feature type="transmembrane region" description="Helical" evidence="1">
    <location>
        <begin position="258"/>
        <end position="278"/>
    </location>
</feature>
<protein>
    <recommendedName>
        <fullName evidence="4">MARVEL domain-containing protein</fullName>
    </recommendedName>
</protein>
<dbReference type="OrthoDB" id="5801479at2759"/>
<keyword evidence="3" id="KW-1185">Reference proteome</keyword>
<accession>A0A811JWH6</accession>
<sequence length="327" mass="37615">MNDWRPVRIVAAADLRNLHRIEANGLNDDQPTTSNDIPINSQYYNDFINTYNSHAYHGGTLDAGLERRHSRFRFGYPLQTAHRPRYNNRSQSRFYRSFSGPFKSPAPLYNKRRATRPVSYIPSNPIYVENFSPRAPIYPVYTEAFVQRSGLYPQYYPPFKYTPTYQSQNVPEYQRSDKYPFFVRILFKLMQIIFAVISLVLIIGPSLDYSLAEFMRRSNTEWQSLVLAILAVLGAVAFIMLFVNCCISQHSIWRKIDVVMCAVGVVLMFIATGLEAYYAACYPPNGPKIALVCYKTEWIFAAAICFLDTLVYVADLCFQLRSGVTLL</sequence>
<proteinExistence type="predicted"/>
<keyword evidence="1" id="KW-0472">Membrane</keyword>
<gene>
    <name evidence="2" type="ORF">BOKJ2_LOCUS2421</name>
</gene>
<evidence type="ECO:0000313" key="2">
    <source>
        <dbReference type="EMBL" id="CAD5207885.1"/>
    </source>
</evidence>
<feature type="transmembrane region" description="Helical" evidence="1">
    <location>
        <begin position="224"/>
        <end position="246"/>
    </location>
</feature>
<dbReference type="PANTHER" id="PTHR22776">
    <property type="entry name" value="MARVEL-CONTAINING POTENTIAL LIPID RAFT-ASSOCIATED PROTEIN"/>
    <property type="match status" value="1"/>
</dbReference>
<evidence type="ECO:0008006" key="4">
    <source>
        <dbReference type="Google" id="ProtNLM"/>
    </source>
</evidence>
<dbReference type="AlphaFoldDB" id="A0A811JWH6"/>
<evidence type="ECO:0000313" key="3">
    <source>
        <dbReference type="Proteomes" id="UP000614601"/>
    </source>
</evidence>
<dbReference type="EMBL" id="CAJFCW020000001">
    <property type="protein sequence ID" value="CAG9086780.1"/>
    <property type="molecule type" value="Genomic_DNA"/>
</dbReference>
<keyword evidence="1" id="KW-1133">Transmembrane helix</keyword>
<evidence type="ECO:0000256" key="1">
    <source>
        <dbReference type="SAM" id="Phobius"/>
    </source>
</evidence>
<comment type="caution">
    <text evidence="2">The sequence shown here is derived from an EMBL/GenBank/DDBJ whole genome shotgun (WGS) entry which is preliminary data.</text>
</comment>
<dbReference type="Proteomes" id="UP000783686">
    <property type="component" value="Unassembled WGS sequence"/>
</dbReference>
<organism evidence="2 3">
    <name type="scientific">Bursaphelenchus okinawaensis</name>
    <dbReference type="NCBI Taxonomy" id="465554"/>
    <lineage>
        <taxon>Eukaryota</taxon>
        <taxon>Metazoa</taxon>
        <taxon>Ecdysozoa</taxon>
        <taxon>Nematoda</taxon>
        <taxon>Chromadorea</taxon>
        <taxon>Rhabditida</taxon>
        <taxon>Tylenchina</taxon>
        <taxon>Tylenchomorpha</taxon>
        <taxon>Aphelenchoidea</taxon>
        <taxon>Aphelenchoididae</taxon>
        <taxon>Bursaphelenchus</taxon>
    </lineage>
</organism>
<feature type="transmembrane region" description="Helical" evidence="1">
    <location>
        <begin position="185"/>
        <end position="204"/>
    </location>
</feature>
<feature type="transmembrane region" description="Helical" evidence="1">
    <location>
        <begin position="298"/>
        <end position="318"/>
    </location>
</feature>
<dbReference type="PANTHER" id="PTHR22776:SF93">
    <property type="entry name" value="MARVEL DOMAIN-CONTAINING PROTEIN"/>
    <property type="match status" value="1"/>
</dbReference>
<reference evidence="2" key="1">
    <citation type="submission" date="2020-09" db="EMBL/GenBank/DDBJ databases">
        <authorList>
            <person name="Kikuchi T."/>
        </authorList>
    </citation>
    <scope>NUCLEOTIDE SEQUENCE</scope>
    <source>
        <strain evidence="2">SH1</strain>
    </source>
</reference>